<feature type="transmembrane region" description="Helical" evidence="8">
    <location>
        <begin position="97"/>
        <end position="123"/>
    </location>
</feature>
<feature type="transmembrane region" description="Helical" evidence="8">
    <location>
        <begin position="20"/>
        <end position="38"/>
    </location>
</feature>
<feature type="domain" description="ABC transmembrane type-1" evidence="9">
    <location>
        <begin position="61"/>
        <end position="268"/>
    </location>
</feature>
<proteinExistence type="inferred from homology"/>
<evidence type="ECO:0000256" key="1">
    <source>
        <dbReference type="ARBA" id="ARBA00004651"/>
    </source>
</evidence>
<keyword evidence="7 8" id="KW-0472">Membrane</keyword>
<dbReference type="Proteomes" id="UP001596392">
    <property type="component" value="Unassembled WGS sequence"/>
</dbReference>
<dbReference type="InterPro" id="IPR010065">
    <property type="entry name" value="AA_ABC_transptr_permease_3TM"/>
</dbReference>
<evidence type="ECO:0000256" key="8">
    <source>
        <dbReference type="RuleBase" id="RU363032"/>
    </source>
</evidence>
<keyword evidence="3" id="KW-1003">Cell membrane</keyword>
<keyword evidence="2 8" id="KW-0813">Transport</keyword>
<dbReference type="NCBIfam" id="TIGR01726">
    <property type="entry name" value="HEQRo_perm_3TM"/>
    <property type="match status" value="1"/>
</dbReference>
<keyword evidence="6 8" id="KW-1133">Transmembrane helix</keyword>
<reference evidence="11" key="1">
    <citation type="journal article" date="2019" name="Int. J. Syst. Evol. Microbiol.">
        <title>The Global Catalogue of Microorganisms (GCM) 10K type strain sequencing project: providing services to taxonomists for standard genome sequencing and annotation.</title>
        <authorList>
            <consortium name="The Broad Institute Genomics Platform"/>
            <consortium name="The Broad Institute Genome Sequencing Center for Infectious Disease"/>
            <person name="Wu L."/>
            <person name="Ma J."/>
        </authorList>
    </citation>
    <scope>NUCLEOTIDE SEQUENCE [LARGE SCALE GENOMIC DNA]</scope>
    <source>
        <strain evidence="11">CGMCC 1.9106</strain>
    </source>
</reference>
<sequence>MTTDTPPRIKAVPVRHHGRWIAAAVVLLLAYQVGSALLRSPNLEPHTIGEYLFKDFVLEGVRTTLLLTVIAMLLGTAGGVLLAVMRLSANPVLRVSAAAFVWFFRGTPLLVQIVFFGFLGALLPRLTITIPFTGIAVFDQPTNAVMVGIVPAVLALSLNEMAYAAEIVRAGILSVDKGQTEAAHALGMKPGLTMRRIVLPQAMRVIAPPMGNEVITMLKSTALVSVIAGRDLMTAVQTVYAQNYKVIPLLAVAAIWYLALVSVLSVVQWFVERRFGRGHRATSGGGMFR</sequence>
<feature type="transmembrane region" description="Helical" evidence="8">
    <location>
        <begin position="246"/>
        <end position="271"/>
    </location>
</feature>
<gene>
    <name evidence="10" type="ORF">ACFQO7_23910</name>
</gene>
<dbReference type="InterPro" id="IPR035906">
    <property type="entry name" value="MetI-like_sf"/>
</dbReference>
<evidence type="ECO:0000256" key="2">
    <source>
        <dbReference type="ARBA" id="ARBA00022448"/>
    </source>
</evidence>
<dbReference type="Gene3D" id="1.10.3720.10">
    <property type="entry name" value="MetI-like"/>
    <property type="match status" value="1"/>
</dbReference>
<dbReference type="SUPFAM" id="SSF161098">
    <property type="entry name" value="MetI-like"/>
    <property type="match status" value="1"/>
</dbReference>
<dbReference type="PROSITE" id="PS50928">
    <property type="entry name" value="ABC_TM1"/>
    <property type="match status" value="1"/>
</dbReference>
<name>A0ABW2H5C6_9ACTN</name>
<evidence type="ECO:0000256" key="3">
    <source>
        <dbReference type="ARBA" id="ARBA00022475"/>
    </source>
</evidence>
<keyword evidence="5" id="KW-0029">Amino-acid transport</keyword>
<dbReference type="EMBL" id="JBHTAC010000027">
    <property type="protein sequence ID" value="MFC7245533.1"/>
    <property type="molecule type" value="Genomic_DNA"/>
</dbReference>
<accession>A0ABW2H5C6</accession>
<dbReference type="PANTHER" id="PTHR30614">
    <property type="entry name" value="MEMBRANE COMPONENT OF AMINO ACID ABC TRANSPORTER"/>
    <property type="match status" value="1"/>
</dbReference>
<organism evidence="10 11">
    <name type="scientific">Catellatospora aurea</name>
    <dbReference type="NCBI Taxonomy" id="1337874"/>
    <lineage>
        <taxon>Bacteria</taxon>
        <taxon>Bacillati</taxon>
        <taxon>Actinomycetota</taxon>
        <taxon>Actinomycetes</taxon>
        <taxon>Micromonosporales</taxon>
        <taxon>Micromonosporaceae</taxon>
        <taxon>Catellatospora</taxon>
    </lineage>
</organism>
<evidence type="ECO:0000259" key="9">
    <source>
        <dbReference type="PROSITE" id="PS50928"/>
    </source>
</evidence>
<dbReference type="InterPro" id="IPR043429">
    <property type="entry name" value="ArtM/GltK/GlnP/TcyL/YhdX-like"/>
</dbReference>
<keyword evidence="11" id="KW-1185">Reference proteome</keyword>
<evidence type="ECO:0000313" key="11">
    <source>
        <dbReference type="Proteomes" id="UP001596392"/>
    </source>
</evidence>
<dbReference type="RefSeq" id="WP_376808449.1">
    <property type="nucleotide sequence ID" value="NZ_JBHTAC010000027.1"/>
</dbReference>
<keyword evidence="4 8" id="KW-0812">Transmembrane</keyword>
<evidence type="ECO:0000256" key="5">
    <source>
        <dbReference type="ARBA" id="ARBA00022970"/>
    </source>
</evidence>
<protein>
    <submittedName>
        <fullName evidence="10">Amino acid ABC transporter permease</fullName>
    </submittedName>
</protein>
<comment type="caution">
    <text evidence="10">The sequence shown here is derived from an EMBL/GenBank/DDBJ whole genome shotgun (WGS) entry which is preliminary data.</text>
</comment>
<dbReference type="CDD" id="cd06261">
    <property type="entry name" value="TM_PBP2"/>
    <property type="match status" value="1"/>
</dbReference>
<evidence type="ECO:0000256" key="4">
    <source>
        <dbReference type="ARBA" id="ARBA00022692"/>
    </source>
</evidence>
<comment type="subcellular location">
    <subcellularLocation>
        <location evidence="1 8">Cell membrane</location>
        <topology evidence="1 8">Multi-pass membrane protein</topology>
    </subcellularLocation>
</comment>
<dbReference type="PANTHER" id="PTHR30614:SF0">
    <property type="entry name" value="L-CYSTINE TRANSPORT SYSTEM PERMEASE PROTEIN TCYL"/>
    <property type="match status" value="1"/>
</dbReference>
<evidence type="ECO:0000313" key="10">
    <source>
        <dbReference type="EMBL" id="MFC7245533.1"/>
    </source>
</evidence>
<comment type="similarity">
    <text evidence="8">Belongs to the binding-protein-dependent transport system permease family.</text>
</comment>
<evidence type="ECO:0000256" key="6">
    <source>
        <dbReference type="ARBA" id="ARBA00022989"/>
    </source>
</evidence>
<dbReference type="Pfam" id="PF00528">
    <property type="entry name" value="BPD_transp_1"/>
    <property type="match status" value="1"/>
</dbReference>
<evidence type="ECO:0000256" key="7">
    <source>
        <dbReference type="ARBA" id="ARBA00023136"/>
    </source>
</evidence>
<dbReference type="InterPro" id="IPR000515">
    <property type="entry name" value="MetI-like"/>
</dbReference>
<feature type="transmembrane region" description="Helical" evidence="8">
    <location>
        <begin position="65"/>
        <end position="85"/>
    </location>
</feature>